<comment type="caution">
    <text evidence="1">The sequence shown here is derived from an EMBL/GenBank/DDBJ whole genome shotgun (WGS) entry which is preliminary data.</text>
</comment>
<name>X1MB95_9ZZZZ</name>
<sequence length="57" mass="6571">MKQSRKKHFDVGDKTMMLADTNLQLGDRLVLAKMLDYFTFADLRQIAKVLRTIAKGK</sequence>
<dbReference type="AlphaFoldDB" id="X1MB95"/>
<gene>
    <name evidence="1" type="ORF">S06H3_26381</name>
</gene>
<proteinExistence type="predicted"/>
<organism evidence="1">
    <name type="scientific">marine sediment metagenome</name>
    <dbReference type="NCBI Taxonomy" id="412755"/>
    <lineage>
        <taxon>unclassified sequences</taxon>
        <taxon>metagenomes</taxon>
        <taxon>ecological metagenomes</taxon>
    </lineage>
</organism>
<evidence type="ECO:0000313" key="1">
    <source>
        <dbReference type="EMBL" id="GAI28538.1"/>
    </source>
</evidence>
<accession>X1MB95</accession>
<protein>
    <submittedName>
        <fullName evidence="1">Uncharacterized protein</fullName>
    </submittedName>
</protein>
<reference evidence="1" key="1">
    <citation type="journal article" date="2014" name="Front. Microbiol.">
        <title>High frequency of phylogenetically diverse reductive dehalogenase-homologous genes in deep subseafloor sedimentary metagenomes.</title>
        <authorList>
            <person name="Kawai M."/>
            <person name="Futagami T."/>
            <person name="Toyoda A."/>
            <person name="Takaki Y."/>
            <person name="Nishi S."/>
            <person name="Hori S."/>
            <person name="Arai W."/>
            <person name="Tsubouchi T."/>
            <person name="Morono Y."/>
            <person name="Uchiyama I."/>
            <person name="Ito T."/>
            <person name="Fujiyama A."/>
            <person name="Inagaki F."/>
            <person name="Takami H."/>
        </authorList>
    </citation>
    <scope>NUCLEOTIDE SEQUENCE</scope>
    <source>
        <strain evidence="1">Expedition CK06-06</strain>
    </source>
</reference>
<dbReference type="EMBL" id="BARV01015246">
    <property type="protein sequence ID" value="GAI28538.1"/>
    <property type="molecule type" value="Genomic_DNA"/>
</dbReference>